<evidence type="ECO:0000256" key="1">
    <source>
        <dbReference type="SAM" id="Phobius"/>
    </source>
</evidence>
<keyword evidence="1" id="KW-0812">Transmembrane</keyword>
<dbReference type="Proteomes" id="UP000543554">
    <property type="component" value="Unassembled WGS sequence"/>
</dbReference>
<reference evidence="2 3" key="1">
    <citation type="submission" date="2020-08" db="EMBL/GenBank/DDBJ databases">
        <title>Genomic Encyclopedia of Type Strains, Phase IV (KMG-IV): sequencing the most valuable type-strain genomes for metagenomic binning, comparative biology and taxonomic classification.</title>
        <authorList>
            <person name="Goeker M."/>
        </authorList>
    </citation>
    <scope>NUCLEOTIDE SEQUENCE [LARGE SCALE GENOMIC DNA]</scope>
    <source>
        <strain evidence="2 3">DSM 11490</strain>
    </source>
</reference>
<dbReference type="EMBL" id="JACJIB010000022">
    <property type="protein sequence ID" value="MBA8916272.1"/>
    <property type="molecule type" value="Genomic_DNA"/>
</dbReference>
<protein>
    <submittedName>
        <fullName evidence="2">Uncharacterized protein</fullName>
    </submittedName>
</protein>
<keyword evidence="1" id="KW-1133">Transmembrane helix</keyword>
<evidence type="ECO:0000313" key="3">
    <source>
        <dbReference type="Proteomes" id="UP000543554"/>
    </source>
</evidence>
<name>A0AA40VDT6_9HYPH</name>
<keyword evidence="1" id="KW-0472">Membrane</keyword>
<evidence type="ECO:0000313" key="2">
    <source>
        <dbReference type="EMBL" id="MBA8916272.1"/>
    </source>
</evidence>
<dbReference type="AlphaFoldDB" id="A0AA40VDT6"/>
<proteinExistence type="predicted"/>
<sequence>MTDRRTVETTDEARQGETSNHMRWVLLFTLLLTIFGVGIVWLTMS</sequence>
<gene>
    <name evidence="2" type="ORF">HNR51_005393</name>
</gene>
<feature type="transmembrane region" description="Helical" evidence="1">
    <location>
        <begin position="24"/>
        <end position="44"/>
    </location>
</feature>
<comment type="caution">
    <text evidence="2">The sequence shown here is derived from an EMBL/GenBank/DDBJ whole genome shotgun (WGS) entry which is preliminary data.</text>
</comment>
<organism evidence="2 3">
    <name type="scientific">Methylorubrum thiocyanatum</name>
    <dbReference type="NCBI Taxonomy" id="47958"/>
    <lineage>
        <taxon>Bacteria</taxon>
        <taxon>Pseudomonadati</taxon>
        <taxon>Pseudomonadota</taxon>
        <taxon>Alphaproteobacteria</taxon>
        <taxon>Hyphomicrobiales</taxon>
        <taxon>Methylobacteriaceae</taxon>
        <taxon>Methylorubrum</taxon>
    </lineage>
</organism>
<accession>A0AA40VDT6</accession>
<keyword evidence="3" id="KW-1185">Reference proteome</keyword>